<keyword evidence="1" id="KW-1185">Reference proteome</keyword>
<dbReference type="SUPFAM" id="SSF58026">
    <property type="entry name" value="Delta-sleep-inducing peptide immunoreactive peptide"/>
    <property type="match status" value="1"/>
</dbReference>
<protein>
    <submittedName>
        <fullName evidence="2">PLEC</fullName>
    </submittedName>
</protein>
<dbReference type="Pfam" id="PF01166">
    <property type="entry name" value="TSC22"/>
    <property type="match status" value="1"/>
</dbReference>
<evidence type="ECO:0000313" key="1">
    <source>
        <dbReference type="Proteomes" id="UP000050761"/>
    </source>
</evidence>
<organism evidence="1 2">
    <name type="scientific">Heligmosomoides polygyrus</name>
    <name type="common">Parasitic roundworm</name>
    <dbReference type="NCBI Taxonomy" id="6339"/>
    <lineage>
        <taxon>Eukaryota</taxon>
        <taxon>Metazoa</taxon>
        <taxon>Ecdysozoa</taxon>
        <taxon>Nematoda</taxon>
        <taxon>Chromadorea</taxon>
        <taxon>Rhabditida</taxon>
        <taxon>Rhabditina</taxon>
        <taxon>Rhabditomorpha</taxon>
        <taxon>Strongyloidea</taxon>
        <taxon>Heligmosomidae</taxon>
        <taxon>Heligmosomoides</taxon>
    </lineage>
</organism>
<dbReference type="PANTHER" id="PTHR12348:SF26">
    <property type="entry name" value="PROTEIN TSCT-1"/>
    <property type="match status" value="1"/>
</dbReference>
<accession>A0A183GK23</accession>
<dbReference type="InterPro" id="IPR000580">
    <property type="entry name" value="TSC22/Bun"/>
</dbReference>
<dbReference type="Proteomes" id="UP000050761">
    <property type="component" value="Unassembled WGS sequence"/>
</dbReference>
<proteinExistence type="predicted"/>
<dbReference type="WBParaSite" id="HPBE_0002303901-mRNA-1">
    <property type="protein sequence ID" value="HPBE_0002303901-mRNA-1"/>
    <property type="gene ID" value="HPBE_0002303901"/>
</dbReference>
<dbReference type="GO" id="GO:0006357">
    <property type="term" value="P:regulation of transcription by RNA polymerase II"/>
    <property type="evidence" value="ECO:0007669"/>
    <property type="project" value="InterPro"/>
</dbReference>
<reference evidence="2" key="1">
    <citation type="submission" date="2019-09" db="UniProtKB">
        <authorList>
            <consortium name="WormBaseParasite"/>
        </authorList>
    </citation>
    <scope>IDENTIFICATION</scope>
</reference>
<dbReference type="AlphaFoldDB" id="A0A183GK23"/>
<sequence>LSIQPPLVAFQDLVKTHLTFAVREEVEVLRQTIAELEQRVRVVVLFYLYSFFTLRFRNHTKDYLTSHTRMLMNVKTYNCELLPWQTTPCVSTQSSKEPMEFNIQMTVINRLERYNYQQLSLT</sequence>
<dbReference type="PANTHER" id="PTHR12348">
    <property type="entry name" value="TSC22"/>
    <property type="match status" value="1"/>
</dbReference>
<evidence type="ECO:0000313" key="2">
    <source>
        <dbReference type="WBParaSite" id="HPBE_0002303901-mRNA-1"/>
    </source>
</evidence>
<dbReference type="Gene3D" id="1.20.5.490">
    <property type="entry name" value="Single helix bin"/>
    <property type="match status" value="1"/>
</dbReference>
<name>A0A183GK23_HELPZ</name>